<name>A0A3L9LEP8_9MICC</name>
<evidence type="ECO:0000256" key="3">
    <source>
        <dbReference type="ARBA" id="ARBA00011738"/>
    </source>
</evidence>
<evidence type="ECO:0000256" key="5">
    <source>
        <dbReference type="ARBA" id="ARBA00022491"/>
    </source>
</evidence>
<comment type="subcellular location">
    <subcellularLocation>
        <location evidence="1">Cytoplasm</location>
    </subcellularLocation>
</comment>
<dbReference type="InterPro" id="IPR043135">
    <property type="entry name" value="Fur_C"/>
</dbReference>
<feature type="binding site" evidence="11">
    <location>
        <position position="131"/>
    </location>
    <ligand>
        <name>Zn(2+)</name>
        <dbReference type="ChEBI" id="CHEBI:29105"/>
    </ligand>
</feature>
<keyword evidence="5" id="KW-0678">Repressor</keyword>
<evidence type="ECO:0000256" key="10">
    <source>
        <dbReference type="ARBA" id="ARBA00023163"/>
    </source>
</evidence>
<dbReference type="RefSeq" id="WP_121846682.1">
    <property type="nucleotide sequence ID" value="NZ_PHOA01000119.1"/>
</dbReference>
<reference evidence="13 14" key="1">
    <citation type="submission" date="2018-10" db="EMBL/GenBank/DDBJ databases">
        <title>Kocuria tytonicola, new bacteria from the preen glands of American barn owls (Tyto furcata).</title>
        <authorList>
            <person name="Braun M.S."/>
            <person name="Wang E."/>
            <person name="Zimmermann S."/>
            <person name="Boutin S."/>
            <person name="Wagner H."/>
            <person name="Wink M."/>
        </authorList>
    </citation>
    <scope>NUCLEOTIDE SEQUENCE [LARGE SCALE GENOMIC DNA]</scope>
    <source>
        <strain evidence="13 14">473</strain>
    </source>
</reference>
<dbReference type="GO" id="GO:0003700">
    <property type="term" value="F:DNA-binding transcription factor activity"/>
    <property type="evidence" value="ECO:0007669"/>
    <property type="project" value="InterPro"/>
</dbReference>
<proteinExistence type="inferred from homology"/>
<accession>A0A3L9LEP8</accession>
<dbReference type="InterPro" id="IPR036390">
    <property type="entry name" value="WH_DNA-bd_sf"/>
</dbReference>
<keyword evidence="10" id="KW-0804">Transcription</keyword>
<dbReference type="GO" id="GO:1900376">
    <property type="term" value="P:regulation of secondary metabolite biosynthetic process"/>
    <property type="evidence" value="ECO:0007669"/>
    <property type="project" value="TreeGrafter"/>
</dbReference>
<keyword evidence="4" id="KW-0963">Cytoplasm</keyword>
<feature type="binding site" evidence="11">
    <location>
        <position position="94"/>
    </location>
    <ligand>
        <name>Zn(2+)</name>
        <dbReference type="ChEBI" id="CHEBI:29105"/>
    </ligand>
</feature>
<dbReference type="Gene3D" id="1.10.10.10">
    <property type="entry name" value="Winged helix-like DNA-binding domain superfamily/Winged helix DNA-binding domain"/>
    <property type="match status" value="1"/>
</dbReference>
<comment type="caution">
    <text evidence="13">The sequence shown here is derived from an EMBL/GenBank/DDBJ whole genome shotgun (WGS) entry which is preliminary data.</text>
</comment>
<evidence type="ECO:0000256" key="7">
    <source>
        <dbReference type="ARBA" id="ARBA00022833"/>
    </source>
</evidence>
<dbReference type="AlphaFoldDB" id="A0A3L9LEP8"/>
<dbReference type="Gene3D" id="3.30.1490.190">
    <property type="match status" value="1"/>
</dbReference>
<evidence type="ECO:0000313" key="14">
    <source>
        <dbReference type="Proteomes" id="UP000277871"/>
    </source>
</evidence>
<feature type="binding site" evidence="11">
    <location>
        <position position="91"/>
    </location>
    <ligand>
        <name>Zn(2+)</name>
        <dbReference type="ChEBI" id="CHEBI:29105"/>
    </ligand>
</feature>
<feature type="binding site" evidence="12">
    <location>
        <position position="106"/>
    </location>
    <ligand>
        <name>Fe cation</name>
        <dbReference type="ChEBI" id="CHEBI:24875"/>
    </ligand>
</feature>
<keyword evidence="14" id="KW-1185">Reference proteome</keyword>
<dbReference type="CDD" id="cd07153">
    <property type="entry name" value="Fur_like"/>
    <property type="match status" value="1"/>
</dbReference>
<dbReference type="GO" id="GO:0045892">
    <property type="term" value="P:negative regulation of DNA-templated transcription"/>
    <property type="evidence" value="ECO:0007669"/>
    <property type="project" value="TreeGrafter"/>
</dbReference>
<dbReference type="FunFam" id="1.10.10.10:FF:000459">
    <property type="entry name" value="Ferric uptake regulation protein"/>
    <property type="match status" value="1"/>
</dbReference>
<dbReference type="GO" id="GO:0008270">
    <property type="term" value="F:zinc ion binding"/>
    <property type="evidence" value="ECO:0007669"/>
    <property type="project" value="TreeGrafter"/>
</dbReference>
<dbReference type="OrthoDB" id="8659436at2"/>
<evidence type="ECO:0000256" key="11">
    <source>
        <dbReference type="PIRSR" id="PIRSR602481-1"/>
    </source>
</evidence>
<sequence>MSTRTTEPVEVRNTKQRRAVTGALQRLEDFISTQELHRLLKDEGESVSLATTYRILQSMAELGQVDVLRNADGEAIYRRCEAQHHHHHLVCRSCGAAVELESPDIETWADATARRYGYVDVDHTVEISGICAECRRRAAAGDATESSR</sequence>
<evidence type="ECO:0000256" key="4">
    <source>
        <dbReference type="ARBA" id="ARBA00022490"/>
    </source>
</evidence>
<gene>
    <name evidence="13" type="ORF">EAE32_05665</name>
</gene>
<keyword evidence="9" id="KW-0238">DNA-binding</keyword>
<keyword evidence="8" id="KW-0805">Transcription regulation</keyword>
<dbReference type="PANTHER" id="PTHR33202:SF2">
    <property type="entry name" value="FERRIC UPTAKE REGULATION PROTEIN"/>
    <property type="match status" value="1"/>
</dbReference>
<evidence type="ECO:0000256" key="9">
    <source>
        <dbReference type="ARBA" id="ARBA00023125"/>
    </source>
</evidence>
<keyword evidence="12" id="KW-0408">Iron</keyword>
<protein>
    <submittedName>
        <fullName evidence="13">Transcriptional repressor</fullName>
    </submittedName>
</protein>
<keyword evidence="7 11" id="KW-0862">Zinc</keyword>
<dbReference type="GO" id="GO:0005829">
    <property type="term" value="C:cytosol"/>
    <property type="evidence" value="ECO:0007669"/>
    <property type="project" value="TreeGrafter"/>
</dbReference>
<dbReference type="InterPro" id="IPR002481">
    <property type="entry name" value="FUR"/>
</dbReference>
<dbReference type="Proteomes" id="UP000277871">
    <property type="component" value="Unassembled WGS sequence"/>
</dbReference>
<comment type="similarity">
    <text evidence="2">Belongs to the Fur family.</text>
</comment>
<keyword evidence="6 11" id="KW-0479">Metal-binding</keyword>
<feature type="binding site" evidence="12">
    <location>
        <position position="85"/>
    </location>
    <ligand>
        <name>Fe cation</name>
        <dbReference type="ChEBI" id="CHEBI:24875"/>
    </ligand>
</feature>
<comment type="cofactor">
    <cofactor evidence="12">
        <name>Mn(2+)</name>
        <dbReference type="ChEBI" id="CHEBI:29035"/>
    </cofactor>
    <cofactor evidence="12">
        <name>Fe(2+)</name>
        <dbReference type="ChEBI" id="CHEBI:29033"/>
    </cofactor>
    <text evidence="12">Binds 1 Mn(2+) or Fe(2+) ion per subunit.</text>
</comment>
<organism evidence="13 14">
    <name type="scientific">Kocuria tytonicola</name>
    <dbReference type="NCBI Taxonomy" id="2055946"/>
    <lineage>
        <taxon>Bacteria</taxon>
        <taxon>Bacillati</taxon>
        <taxon>Actinomycetota</taxon>
        <taxon>Actinomycetes</taxon>
        <taxon>Micrococcales</taxon>
        <taxon>Micrococcaceae</taxon>
        <taxon>Kocuria</taxon>
    </lineage>
</organism>
<dbReference type="EMBL" id="RDEX01000001">
    <property type="protein sequence ID" value="RLY94642.1"/>
    <property type="molecule type" value="Genomic_DNA"/>
</dbReference>
<dbReference type="PANTHER" id="PTHR33202">
    <property type="entry name" value="ZINC UPTAKE REGULATION PROTEIN"/>
    <property type="match status" value="1"/>
</dbReference>
<evidence type="ECO:0000256" key="2">
    <source>
        <dbReference type="ARBA" id="ARBA00007957"/>
    </source>
</evidence>
<evidence type="ECO:0000256" key="1">
    <source>
        <dbReference type="ARBA" id="ARBA00004496"/>
    </source>
</evidence>
<dbReference type="GO" id="GO:0000976">
    <property type="term" value="F:transcription cis-regulatory region binding"/>
    <property type="evidence" value="ECO:0007669"/>
    <property type="project" value="TreeGrafter"/>
</dbReference>
<comment type="subunit">
    <text evidence="3">Homodimer.</text>
</comment>
<evidence type="ECO:0000256" key="12">
    <source>
        <dbReference type="PIRSR" id="PIRSR602481-2"/>
    </source>
</evidence>
<dbReference type="Pfam" id="PF01475">
    <property type="entry name" value="FUR"/>
    <property type="match status" value="1"/>
</dbReference>
<comment type="cofactor">
    <cofactor evidence="11">
        <name>Zn(2+)</name>
        <dbReference type="ChEBI" id="CHEBI:29105"/>
    </cofactor>
    <text evidence="11">Binds 1 zinc ion per subunit.</text>
</comment>
<feature type="binding site" evidence="11">
    <location>
        <position position="134"/>
    </location>
    <ligand>
        <name>Zn(2+)</name>
        <dbReference type="ChEBI" id="CHEBI:29105"/>
    </ligand>
</feature>
<dbReference type="InterPro" id="IPR036388">
    <property type="entry name" value="WH-like_DNA-bd_sf"/>
</dbReference>
<evidence type="ECO:0000256" key="6">
    <source>
        <dbReference type="ARBA" id="ARBA00022723"/>
    </source>
</evidence>
<evidence type="ECO:0000313" key="13">
    <source>
        <dbReference type="EMBL" id="RLY94642.1"/>
    </source>
</evidence>
<feature type="binding site" evidence="12">
    <location>
        <position position="123"/>
    </location>
    <ligand>
        <name>Fe cation</name>
        <dbReference type="ChEBI" id="CHEBI:24875"/>
    </ligand>
</feature>
<dbReference type="SUPFAM" id="SSF46785">
    <property type="entry name" value="Winged helix' DNA-binding domain"/>
    <property type="match status" value="1"/>
</dbReference>
<evidence type="ECO:0000256" key="8">
    <source>
        <dbReference type="ARBA" id="ARBA00023015"/>
    </source>
</evidence>